<name>A0AAD8LQK4_BABGI</name>
<reference evidence="3" key="1">
    <citation type="submission" date="2023-08" db="EMBL/GenBank/DDBJ databases">
        <title>Draft sequence of the Babesia gibsoni genome.</title>
        <authorList>
            <person name="Yamagishi J.Y."/>
            <person name="Xuan X.X."/>
        </authorList>
    </citation>
    <scope>NUCLEOTIDE SEQUENCE</scope>
    <source>
        <strain evidence="3">Azabu</strain>
    </source>
</reference>
<evidence type="ECO:0000313" key="4">
    <source>
        <dbReference type="Proteomes" id="UP001230268"/>
    </source>
</evidence>
<dbReference type="InterPro" id="IPR011009">
    <property type="entry name" value="Kinase-like_dom_sf"/>
</dbReference>
<accession>A0AAD8LQK4</accession>
<dbReference type="EMBL" id="JAVEPI010000002">
    <property type="protein sequence ID" value="KAK1443496.1"/>
    <property type="molecule type" value="Genomic_DNA"/>
</dbReference>
<dbReference type="SUPFAM" id="SSF56112">
    <property type="entry name" value="Protein kinase-like (PK-like)"/>
    <property type="match status" value="1"/>
</dbReference>
<evidence type="ECO:0000313" key="3">
    <source>
        <dbReference type="EMBL" id="KAK1443496.1"/>
    </source>
</evidence>
<dbReference type="InterPro" id="IPR011989">
    <property type="entry name" value="ARM-like"/>
</dbReference>
<keyword evidence="3" id="KW-0418">Kinase</keyword>
<dbReference type="PANTHER" id="PTHR12984:SF3">
    <property type="entry name" value="N-TERMINAL KINASE-LIKE PROTEIN"/>
    <property type="match status" value="1"/>
</dbReference>
<dbReference type="InterPro" id="IPR051177">
    <property type="entry name" value="CIK-Related_Protein"/>
</dbReference>
<evidence type="ECO:0000256" key="1">
    <source>
        <dbReference type="PROSITE-ProRule" id="PRU00103"/>
    </source>
</evidence>
<keyword evidence="4" id="KW-1185">Reference proteome</keyword>
<keyword evidence="3" id="KW-0808">Transferase</keyword>
<feature type="region of interest" description="Disordered" evidence="2">
    <location>
        <begin position="552"/>
        <end position="629"/>
    </location>
</feature>
<evidence type="ECO:0000256" key="2">
    <source>
        <dbReference type="SAM" id="MobiDB-lite"/>
    </source>
</evidence>
<feature type="compositionally biased region" description="Polar residues" evidence="2">
    <location>
        <begin position="562"/>
        <end position="586"/>
    </location>
</feature>
<dbReference type="GO" id="GO:0016301">
    <property type="term" value="F:kinase activity"/>
    <property type="evidence" value="ECO:0007669"/>
    <property type="project" value="UniProtKB-KW"/>
</dbReference>
<dbReference type="AlphaFoldDB" id="A0AAD8LQK4"/>
<dbReference type="Proteomes" id="UP001230268">
    <property type="component" value="Unassembled WGS sequence"/>
</dbReference>
<sequence>MFKYFAAKCPIPKGSVFSQSTEEPVETQFGSIQSYKWYQGTSKSEGVPTSIFKYSYGAKDNHGCNLDQEFAERHLRGIRLLLHPNILKVIKIKQSNTSITIATERCYPLSASSISFDPALGFYQIFSAIHFLHTKCNKAYGLITPLGVVVRDDGSWCLSSFECSVDNETSVQRLIADLKQHASWREGWRPSLPSNAAMSARKLDQWGLGALMCWVYTLLSGNVERCNFRKQELDIQALRRYAPTNLHVLIDQLMSPDHDVNLQEVLDTHPYFCSNVTVSAITFALAFHIKTEPQIREFFANLPASLPRIPIEIACKQLLPEILKVMYIHKSLVPSILESVVPICKSILVDEFKAKVYPHISSLFKDNDRSIRFSLLKLMPELEPLLDERDFSEDLFEPMIVGFSDSSSQIRDETVKTMVHVMKKINRRQQQSAVMLLCKCVEDIEPTIRVNSIICLAKIIPYLQNDLVLKVIPQVWRTGLQDPFLKSRFASLESIAATYGFFGIEKKVEILLPLACSTLLDGDQQVRKLGMDTVYAILESLKGHVLTGESKQDATSWAGGAQPQSTPTQNTPKQGIISPRSSSPRTEWSDTDAGKSITRAKIPSPPDAWAASATHVQPQNNSAWGTTTNDMMKDPMHELQDFFDPFPAKK</sequence>
<proteinExistence type="predicted"/>
<feature type="repeat" description="HEAT" evidence="1">
    <location>
        <begin position="356"/>
        <end position="394"/>
    </location>
</feature>
<gene>
    <name evidence="3" type="ORF">BgAZ_203720</name>
</gene>
<dbReference type="InterPro" id="IPR021133">
    <property type="entry name" value="HEAT_type_2"/>
</dbReference>
<feature type="compositionally biased region" description="Polar residues" evidence="2">
    <location>
        <begin position="614"/>
        <end position="629"/>
    </location>
</feature>
<dbReference type="InterPro" id="IPR016024">
    <property type="entry name" value="ARM-type_fold"/>
</dbReference>
<organism evidence="3 4">
    <name type="scientific">Babesia gibsoni</name>
    <dbReference type="NCBI Taxonomy" id="33632"/>
    <lineage>
        <taxon>Eukaryota</taxon>
        <taxon>Sar</taxon>
        <taxon>Alveolata</taxon>
        <taxon>Apicomplexa</taxon>
        <taxon>Aconoidasida</taxon>
        <taxon>Piroplasmida</taxon>
        <taxon>Babesiidae</taxon>
        <taxon>Babesia</taxon>
    </lineage>
</organism>
<comment type="caution">
    <text evidence="3">The sequence shown here is derived from an EMBL/GenBank/DDBJ whole genome shotgun (WGS) entry which is preliminary data.</text>
</comment>
<dbReference type="Gene3D" id="1.10.510.10">
    <property type="entry name" value="Transferase(Phosphotransferase) domain 1"/>
    <property type="match status" value="1"/>
</dbReference>
<dbReference type="PANTHER" id="PTHR12984">
    <property type="entry name" value="SCY1-RELATED S/T PROTEIN KINASE-LIKE"/>
    <property type="match status" value="1"/>
</dbReference>
<dbReference type="SUPFAM" id="SSF48371">
    <property type="entry name" value="ARM repeat"/>
    <property type="match status" value="1"/>
</dbReference>
<dbReference type="Gene3D" id="3.30.200.20">
    <property type="entry name" value="Phosphorylase Kinase, domain 1"/>
    <property type="match status" value="1"/>
</dbReference>
<dbReference type="PROSITE" id="PS50077">
    <property type="entry name" value="HEAT_REPEAT"/>
    <property type="match status" value="1"/>
</dbReference>
<dbReference type="Gene3D" id="1.25.10.10">
    <property type="entry name" value="Leucine-rich Repeat Variant"/>
    <property type="match status" value="1"/>
</dbReference>
<protein>
    <submittedName>
        <fullName evidence="3">Scy1-related s/t protein kinase like protein</fullName>
    </submittedName>
</protein>